<protein>
    <submittedName>
        <fullName evidence="1">Uncharacterized protein</fullName>
    </submittedName>
</protein>
<comment type="caution">
    <text evidence="1">The sequence shown here is derived from an EMBL/GenBank/DDBJ whole genome shotgun (WGS) entry which is preliminary data.</text>
</comment>
<keyword evidence="2" id="KW-1185">Reference proteome</keyword>
<accession>A0A4Y2J667</accession>
<dbReference type="Proteomes" id="UP000499080">
    <property type="component" value="Unassembled WGS sequence"/>
</dbReference>
<dbReference type="EMBL" id="BGPR01003183">
    <property type="protein sequence ID" value="GBM84742.1"/>
    <property type="molecule type" value="Genomic_DNA"/>
</dbReference>
<sequence length="102" mass="11042">MLTGGMTFSSNRLTESPHSAFVSRILNDRGHYDSSCTEAGVLIAHHRATARPPRRRYPLSLVGGTQIPTITMPTREASSSLLFRQQVISVYLSAPVCGGILA</sequence>
<dbReference type="AlphaFoldDB" id="A0A4Y2J667"/>
<name>A0A4Y2J667_ARAVE</name>
<gene>
    <name evidence="1" type="ORF">AVEN_64883_1</name>
</gene>
<reference evidence="1 2" key="1">
    <citation type="journal article" date="2019" name="Sci. Rep.">
        <title>Orb-weaving spider Araneus ventricosus genome elucidates the spidroin gene catalogue.</title>
        <authorList>
            <person name="Kono N."/>
            <person name="Nakamura H."/>
            <person name="Ohtoshi R."/>
            <person name="Moran D.A.P."/>
            <person name="Shinohara A."/>
            <person name="Yoshida Y."/>
            <person name="Fujiwara M."/>
            <person name="Mori M."/>
            <person name="Tomita M."/>
            <person name="Arakawa K."/>
        </authorList>
    </citation>
    <scope>NUCLEOTIDE SEQUENCE [LARGE SCALE GENOMIC DNA]</scope>
</reference>
<evidence type="ECO:0000313" key="2">
    <source>
        <dbReference type="Proteomes" id="UP000499080"/>
    </source>
</evidence>
<evidence type="ECO:0000313" key="1">
    <source>
        <dbReference type="EMBL" id="GBM84742.1"/>
    </source>
</evidence>
<organism evidence="1 2">
    <name type="scientific">Araneus ventricosus</name>
    <name type="common">Orbweaver spider</name>
    <name type="synonym">Epeira ventricosa</name>
    <dbReference type="NCBI Taxonomy" id="182803"/>
    <lineage>
        <taxon>Eukaryota</taxon>
        <taxon>Metazoa</taxon>
        <taxon>Ecdysozoa</taxon>
        <taxon>Arthropoda</taxon>
        <taxon>Chelicerata</taxon>
        <taxon>Arachnida</taxon>
        <taxon>Araneae</taxon>
        <taxon>Araneomorphae</taxon>
        <taxon>Entelegynae</taxon>
        <taxon>Araneoidea</taxon>
        <taxon>Araneidae</taxon>
        <taxon>Araneus</taxon>
    </lineage>
</organism>
<proteinExistence type="predicted"/>